<evidence type="ECO:0000259" key="3">
    <source>
        <dbReference type="Pfam" id="PF00234"/>
    </source>
</evidence>
<dbReference type="Proteomes" id="UP001141552">
    <property type="component" value="Unassembled WGS sequence"/>
</dbReference>
<evidence type="ECO:0000313" key="4">
    <source>
        <dbReference type="EMBL" id="KAJ4838878.1"/>
    </source>
</evidence>
<reference evidence="4" key="1">
    <citation type="submission" date="2022-02" db="EMBL/GenBank/DDBJ databases">
        <authorList>
            <person name="Henning P.M."/>
            <person name="McCubbin A.G."/>
            <person name="Shore J.S."/>
        </authorList>
    </citation>
    <scope>NUCLEOTIDE SEQUENCE</scope>
    <source>
        <strain evidence="4">F60SS</strain>
        <tissue evidence="4">Leaves</tissue>
    </source>
</reference>
<dbReference type="InterPro" id="IPR000528">
    <property type="entry name" value="Plant_nsLTP"/>
</dbReference>
<proteinExistence type="inferred from homology"/>
<accession>A0A9Q0FVZ2</accession>
<dbReference type="InterPro" id="IPR036312">
    <property type="entry name" value="Bifun_inhib/LTP/seed_sf"/>
</dbReference>
<dbReference type="AlphaFoldDB" id="A0A9Q0FVZ2"/>
<dbReference type="InterPro" id="IPR016140">
    <property type="entry name" value="Bifunc_inhib/LTP/seed_store"/>
</dbReference>
<gene>
    <name evidence="4" type="ORF">Tsubulata_050044</name>
</gene>
<sequence>MCWVVNERFPTCLDFLIGRMDEPSEMCCNNVDKLNWIAKHGLARQICWCIEYIVRDTEPEMIPSRIDDLLIKCGTRLSFPISDSKDCDKVGSEP</sequence>
<feature type="domain" description="Bifunctional inhibitor/plant lipid transfer protein/seed storage helical" evidence="3">
    <location>
        <begin position="2"/>
        <end position="79"/>
    </location>
</feature>
<dbReference type="Pfam" id="PF00234">
    <property type="entry name" value="Tryp_alpha_amyl"/>
    <property type="match status" value="1"/>
</dbReference>
<dbReference type="OrthoDB" id="1876592at2759"/>
<protein>
    <recommendedName>
        <fullName evidence="3">Bifunctional inhibitor/plant lipid transfer protein/seed storage helical domain-containing protein</fullName>
    </recommendedName>
</protein>
<dbReference type="Gene3D" id="1.10.110.10">
    <property type="entry name" value="Plant lipid-transfer and hydrophobic proteins"/>
    <property type="match status" value="1"/>
</dbReference>
<dbReference type="EMBL" id="JAKUCV010003459">
    <property type="protein sequence ID" value="KAJ4838878.1"/>
    <property type="molecule type" value="Genomic_DNA"/>
</dbReference>
<comment type="caution">
    <text evidence="4">The sequence shown here is derived from an EMBL/GenBank/DDBJ whole genome shotgun (WGS) entry which is preliminary data.</text>
</comment>
<comment type="similarity">
    <text evidence="1">Belongs to the plant LTP family.</text>
</comment>
<reference evidence="4" key="2">
    <citation type="journal article" date="2023" name="Plants (Basel)">
        <title>Annotation of the Turnera subulata (Passifloraceae) Draft Genome Reveals the S-Locus Evolved after the Divergence of Turneroideae from Passifloroideae in a Stepwise Manner.</title>
        <authorList>
            <person name="Henning P.M."/>
            <person name="Roalson E.H."/>
            <person name="Mir W."/>
            <person name="McCubbin A.G."/>
            <person name="Shore J.S."/>
        </authorList>
    </citation>
    <scope>NUCLEOTIDE SEQUENCE</scope>
    <source>
        <strain evidence="4">F60SS</strain>
    </source>
</reference>
<evidence type="ECO:0000313" key="5">
    <source>
        <dbReference type="Proteomes" id="UP001141552"/>
    </source>
</evidence>
<dbReference type="GO" id="GO:0008289">
    <property type="term" value="F:lipid binding"/>
    <property type="evidence" value="ECO:0007669"/>
    <property type="project" value="InterPro"/>
</dbReference>
<evidence type="ECO:0000256" key="1">
    <source>
        <dbReference type="ARBA" id="ARBA00009748"/>
    </source>
</evidence>
<organism evidence="4 5">
    <name type="scientific">Turnera subulata</name>
    <dbReference type="NCBI Taxonomy" id="218843"/>
    <lineage>
        <taxon>Eukaryota</taxon>
        <taxon>Viridiplantae</taxon>
        <taxon>Streptophyta</taxon>
        <taxon>Embryophyta</taxon>
        <taxon>Tracheophyta</taxon>
        <taxon>Spermatophyta</taxon>
        <taxon>Magnoliopsida</taxon>
        <taxon>eudicotyledons</taxon>
        <taxon>Gunneridae</taxon>
        <taxon>Pentapetalae</taxon>
        <taxon>rosids</taxon>
        <taxon>fabids</taxon>
        <taxon>Malpighiales</taxon>
        <taxon>Passifloraceae</taxon>
        <taxon>Turnera</taxon>
    </lineage>
</organism>
<dbReference type="SUPFAM" id="SSF47699">
    <property type="entry name" value="Bifunctional inhibitor/lipid-transfer protein/seed storage 2S albumin"/>
    <property type="match status" value="1"/>
</dbReference>
<evidence type="ECO:0000256" key="2">
    <source>
        <dbReference type="ARBA" id="ARBA00023157"/>
    </source>
</evidence>
<dbReference type="PANTHER" id="PTHR33076">
    <property type="entry name" value="NON-SPECIFIC LIPID-TRANSFER PROTEIN 2-RELATED"/>
    <property type="match status" value="1"/>
</dbReference>
<keyword evidence="2" id="KW-1015">Disulfide bond</keyword>
<keyword evidence="5" id="KW-1185">Reference proteome</keyword>
<name>A0A9Q0FVZ2_9ROSI</name>
<dbReference type="GO" id="GO:0006869">
    <property type="term" value="P:lipid transport"/>
    <property type="evidence" value="ECO:0007669"/>
    <property type="project" value="InterPro"/>
</dbReference>